<keyword evidence="3 9" id="KW-0813">Transport</keyword>
<dbReference type="CDD" id="cd06261">
    <property type="entry name" value="TM_PBP2"/>
    <property type="match status" value="1"/>
</dbReference>
<dbReference type="OrthoDB" id="9778687at2"/>
<dbReference type="Proteomes" id="UP000310636">
    <property type="component" value="Unassembled WGS sequence"/>
</dbReference>
<sequence>MTTEHPSARAADHEASANPGIAPGIHASLDTSARPGTSASPGIVPGTNTAAAANPRAAAWLSVVPGLGQFYNHRWIKGSILLLLALLFAIAMTAPLINGIWGLITLGDNPETDDSRTLLVQGILSAIVIVILAIAYGLNIKDAHRDAVRRREGFAIPSVRKAFHDSWEHGFPYFIVVPTFLLLTMIVIFPLLFMVLLAFTNYNLYNSPPAHLLDWVGFDNFIALFTESIWSRSLLAVMAWTVVWTLVATSLQIALAFFLAMIVNDSRVRFKRFIRTVFILPWAVPSFMTVLVFAAMFNDTFGTINRDILSVFNVSVPWLTDPTWARIAIILVQVWLGFPYVFTLVTGVLQSISKDWYEAADVDGGTRLAKFRYITMPHVLFATAPLLIMQYAYNFNNFNIIYLFNKGGPPVPGQSSGATDIMISWVYGLTFDQNNYKMAAAISIIMGLVVAFFAFYQFRRSRSFREEGMY</sequence>
<comment type="similarity">
    <text evidence="2 10">Belongs to the binding-protein-dependent transport system permease family. MalFG subfamily.</text>
</comment>
<keyword evidence="5 10" id="KW-0762">Sugar transport</keyword>
<dbReference type="PROSITE" id="PS50928">
    <property type="entry name" value="ABC_TM1"/>
    <property type="match status" value="1"/>
</dbReference>
<dbReference type="InterPro" id="IPR000515">
    <property type="entry name" value="MetI-like"/>
</dbReference>
<dbReference type="GO" id="GO:1990060">
    <property type="term" value="C:maltose transport complex"/>
    <property type="evidence" value="ECO:0007669"/>
    <property type="project" value="TreeGrafter"/>
</dbReference>
<dbReference type="PANTHER" id="PTHR47314:SF1">
    <property type="entry name" value="MALTOSE_MALTODEXTRIN TRANSPORT SYSTEM PERMEASE PROTEIN MALF"/>
    <property type="match status" value="1"/>
</dbReference>
<evidence type="ECO:0000256" key="5">
    <source>
        <dbReference type="ARBA" id="ARBA00022597"/>
    </source>
</evidence>
<organism evidence="13 14">
    <name type="scientific">Cohnella fermenti</name>
    <dbReference type="NCBI Taxonomy" id="2565925"/>
    <lineage>
        <taxon>Bacteria</taxon>
        <taxon>Bacillati</taxon>
        <taxon>Bacillota</taxon>
        <taxon>Bacilli</taxon>
        <taxon>Bacillales</taxon>
        <taxon>Paenibacillaceae</taxon>
        <taxon>Cohnella</taxon>
    </lineage>
</organism>
<dbReference type="SUPFAM" id="SSF160964">
    <property type="entry name" value="MalF N-terminal region-like"/>
    <property type="match status" value="1"/>
</dbReference>
<comment type="function">
    <text evidence="10">Part of the ABC transporter complex MalEFGK involved in maltose/maltodextrin import. Probably responsible for the translocation of the substrate across the membrane.</text>
</comment>
<feature type="transmembrane region" description="Helical" evidence="9">
    <location>
        <begin position="327"/>
        <end position="352"/>
    </location>
</feature>
<evidence type="ECO:0000256" key="9">
    <source>
        <dbReference type="RuleBase" id="RU363032"/>
    </source>
</evidence>
<evidence type="ECO:0000256" key="8">
    <source>
        <dbReference type="ARBA" id="ARBA00023136"/>
    </source>
</evidence>
<feature type="compositionally biased region" description="Basic and acidic residues" evidence="11">
    <location>
        <begin position="1"/>
        <end position="15"/>
    </location>
</feature>
<feature type="transmembrane region" description="Helical" evidence="9">
    <location>
        <begin position="438"/>
        <end position="456"/>
    </location>
</feature>
<evidence type="ECO:0000256" key="3">
    <source>
        <dbReference type="ARBA" id="ARBA00022448"/>
    </source>
</evidence>
<keyword evidence="6 9" id="KW-0812">Transmembrane</keyword>
<dbReference type="GO" id="GO:0042956">
    <property type="term" value="P:maltodextrin transmembrane transport"/>
    <property type="evidence" value="ECO:0007669"/>
    <property type="project" value="TreeGrafter"/>
</dbReference>
<keyword evidence="8 9" id="KW-0472">Membrane</keyword>
<dbReference type="InterPro" id="IPR035906">
    <property type="entry name" value="MetI-like_sf"/>
</dbReference>
<keyword evidence="14" id="KW-1185">Reference proteome</keyword>
<gene>
    <name evidence="13" type="ORF">E6C55_02170</name>
</gene>
<name>A0A4S4C806_9BACL</name>
<evidence type="ECO:0000256" key="2">
    <source>
        <dbReference type="ARBA" id="ARBA00009047"/>
    </source>
</evidence>
<dbReference type="Gene3D" id="1.10.3720.10">
    <property type="entry name" value="MetI-like"/>
    <property type="match status" value="1"/>
</dbReference>
<comment type="subcellular location">
    <subcellularLocation>
        <location evidence="1 9">Cell membrane</location>
        <topology evidence="1 9">Multi-pass membrane protein</topology>
    </subcellularLocation>
</comment>
<feature type="domain" description="ABC transmembrane type-1" evidence="12">
    <location>
        <begin position="238"/>
        <end position="457"/>
    </location>
</feature>
<accession>A0A4S4C806</accession>
<feature type="transmembrane region" description="Helical" evidence="9">
    <location>
        <begin position="234"/>
        <end position="261"/>
    </location>
</feature>
<dbReference type="FunFam" id="1.10.3720.10:FF:000036">
    <property type="entry name" value="Maltodextrin ABC transporter, permease protein"/>
    <property type="match status" value="1"/>
</dbReference>
<feature type="transmembrane region" description="Helical" evidence="9">
    <location>
        <begin position="373"/>
        <end position="393"/>
    </location>
</feature>
<feature type="compositionally biased region" description="Polar residues" evidence="11">
    <location>
        <begin position="29"/>
        <end position="40"/>
    </location>
</feature>
<evidence type="ECO:0000256" key="4">
    <source>
        <dbReference type="ARBA" id="ARBA00022475"/>
    </source>
</evidence>
<dbReference type="AlphaFoldDB" id="A0A4S4C806"/>
<evidence type="ECO:0000256" key="7">
    <source>
        <dbReference type="ARBA" id="ARBA00022989"/>
    </source>
</evidence>
<dbReference type="Pfam" id="PF00528">
    <property type="entry name" value="BPD_transp_1"/>
    <property type="match status" value="1"/>
</dbReference>
<feature type="region of interest" description="Disordered" evidence="11">
    <location>
        <begin position="1"/>
        <end position="47"/>
    </location>
</feature>
<dbReference type="PANTHER" id="PTHR47314">
    <property type="entry name" value="MALTOSE/MALTODEXTRIN TRANSPORT SYSTEM PERMEASE PROTEIN MALF"/>
    <property type="match status" value="1"/>
</dbReference>
<protein>
    <recommendedName>
        <fullName evidence="10">Maltose/maltodextrin transport system permease protein</fullName>
    </recommendedName>
</protein>
<proteinExistence type="inferred from homology"/>
<evidence type="ECO:0000259" key="12">
    <source>
        <dbReference type="PROSITE" id="PS50928"/>
    </source>
</evidence>
<dbReference type="GO" id="GO:0015423">
    <property type="term" value="F:ABC-type maltose transporter activity"/>
    <property type="evidence" value="ECO:0007669"/>
    <property type="project" value="TreeGrafter"/>
</dbReference>
<feature type="transmembrane region" description="Helical" evidence="9">
    <location>
        <begin position="80"/>
        <end position="106"/>
    </location>
</feature>
<feature type="transmembrane region" description="Helical" evidence="9">
    <location>
        <begin position="170"/>
        <end position="199"/>
    </location>
</feature>
<reference evidence="13 14" key="1">
    <citation type="submission" date="2019-04" db="EMBL/GenBank/DDBJ databases">
        <title>Cohnella sp. nov. isolated from preserved vegetables.</title>
        <authorList>
            <person name="Lin S.-Y."/>
            <person name="Hung M.-H."/>
            <person name="Young C.-C."/>
        </authorList>
    </citation>
    <scope>NUCLEOTIDE SEQUENCE [LARGE SCALE GENOMIC DNA]</scope>
    <source>
        <strain evidence="13 14">CC-MHH1044</strain>
    </source>
</reference>
<keyword evidence="7 9" id="KW-1133">Transmembrane helix</keyword>
<dbReference type="EMBL" id="SSOB01000002">
    <property type="protein sequence ID" value="THF84132.1"/>
    <property type="molecule type" value="Genomic_DNA"/>
</dbReference>
<evidence type="ECO:0000313" key="14">
    <source>
        <dbReference type="Proteomes" id="UP000310636"/>
    </source>
</evidence>
<evidence type="ECO:0000256" key="1">
    <source>
        <dbReference type="ARBA" id="ARBA00004651"/>
    </source>
</evidence>
<dbReference type="SUPFAM" id="SSF161098">
    <property type="entry name" value="MetI-like"/>
    <property type="match status" value="1"/>
</dbReference>
<evidence type="ECO:0000256" key="6">
    <source>
        <dbReference type="ARBA" id="ARBA00022692"/>
    </source>
</evidence>
<evidence type="ECO:0000313" key="13">
    <source>
        <dbReference type="EMBL" id="THF84132.1"/>
    </source>
</evidence>
<feature type="transmembrane region" description="Helical" evidence="9">
    <location>
        <begin position="118"/>
        <end position="140"/>
    </location>
</feature>
<feature type="transmembrane region" description="Helical" evidence="9">
    <location>
        <begin position="273"/>
        <end position="297"/>
    </location>
</feature>
<evidence type="ECO:0000256" key="10">
    <source>
        <dbReference type="RuleBase" id="RU367050"/>
    </source>
</evidence>
<evidence type="ECO:0000256" key="11">
    <source>
        <dbReference type="SAM" id="MobiDB-lite"/>
    </source>
</evidence>
<comment type="caution">
    <text evidence="13">The sequence shown here is derived from an EMBL/GenBank/DDBJ whole genome shotgun (WGS) entry which is preliminary data.</text>
</comment>
<keyword evidence="4 10" id="KW-1003">Cell membrane</keyword>
<dbReference type="RefSeq" id="WP_136368134.1">
    <property type="nucleotide sequence ID" value="NZ_SSOB01000002.1"/>
</dbReference>